<feature type="compositionally biased region" description="Low complexity" evidence="4">
    <location>
        <begin position="1147"/>
        <end position="1158"/>
    </location>
</feature>
<sequence length="1222" mass="132963">MMMATDSTLSKLLQNPDLFAAGGDDSESEEDRSPPPPPPPAQGKRKKPAAAGNKDPRKSEKKPAKLKKSELSLMYSEGQRLIRESAVRLPEYQPKTKSLDGFLNKLRSRQNATGSAVCSGRVPPTSATSCLPTPPPSLENTVSDPTQNKENEPVMVETEPSSPSHPPSIEQGLDKDITEAPGQSKDTDTPTNALERVGVENCEPVENGREELSLERENGEPVAPVAVETVEKQQTKEKKVDSQPLSKVVPPPPPRQTSITSLFARQHMQQASRSTVTPSTDTAEPPGKPRKTRLPLDSSSLPPAPKLSSVEEFVIVEKERTDENRDLSPLEMFQLKLMEQMTGTARQIGKNLDKGHGKREEEEGEGEKGDTVLKPLISDDVISKLKDRPGAIREVWRSELRRQMSQRLAEERKAAEETKKFYNEDLPDEDMAEEEAEFTDPDTSDHEFLQNEAEEKEGESDACSDLDEDERVGKMGTVGESGEGVGGEGGEGGKGEERSEGGRGEEEDDGYSGGDESESDECFSDNETIHLTNRSSKKKQRLLDSDEEGEKGEGGDVISPPKRKALVSDKPRKSRLPSGGIEEGSMGPLALFEDSNENQSEPVDGRQGSGLDAVEMSGNMELSGVGLRPDVEREKEQEEEVEIGMEERLGEDSRPGQSEDLDEEDVVPTLAIPDSDRDNSLENSYLWAPSLPAAQPWNDNTTTTCGSEPPGGEGGVSQWAGFSQRYRETQNTSLDEETQFLDANGLLKQKKQGPQSSLVSLLADTSGGLDGDSSVVDSEELLALCSGRFFTQPGTQRPSGGGLSKLLLSTNVTSQPAATDRSTLDSADMNEVLGLCSGAFPPTQGPEKSMTSEPFTKFGVGVRECGGGVDSASGESGEEGEGGEVLSWAQRQRKLSSMLALVGENAEEEDDTMPQLTRKRKRGRPKPKATKGERLAEFVESEAELSGEDVGSDMEEEEEGGGASEYEDEGDQSDLPLSDSELWNQVNKAHMKETMAEDRANLKDLKERFLQGGDLYEDGLALKNGFFRSRKFVPQSEGSLDLFAEERQEESGGEEGEGEVEDTQMEALRRRDRLEREEYMKKCREKDSTGLLDEDSQSILNIIRDTTSTLSTPSASNSRSELPALAGSGATTNSTRRGSFLRHNSATLRRLSSLTSTTPNVSSGKTFVFQKASTESTPLSSGHKRMPSKKATSSSFKPPQKKARVVRTQTAPASNSSVFNLF</sequence>
<evidence type="ECO:0000256" key="3">
    <source>
        <dbReference type="ARBA" id="ARBA00023242"/>
    </source>
</evidence>
<feature type="compositionally biased region" description="Polar residues" evidence="4">
    <location>
        <begin position="256"/>
        <end position="282"/>
    </location>
</feature>
<reference evidence="5" key="1">
    <citation type="submission" date="2023-03" db="EMBL/GenBank/DDBJ databases">
        <authorList>
            <person name="Steffen K."/>
            <person name="Cardenas P."/>
        </authorList>
    </citation>
    <scope>NUCLEOTIDE SEQUENCE</scope>
</reference>
<feature type="compositionally biased region" description="Polar residues" evidence="4">
    <location>
        <begin position="525"/>
        <end position="534"/>
    </location>
</feature>
<evidence type="ECO:0000313" key="5">
    <source>
        <dbReference type="EMBL" id="CAI8052219.1"/>
    </source>
</evidence>
<comment type="caution">
    <text evidence="5">The sequence shown here is derived from an EMBL/GenBank/DDBJ whole genome shotgun (WGS) entry which is preliminary data.</text>
</comment>
<feature type="region of interest" description="Disordered" evidence="4">
    <location>
        <begin position="1108"/>
        <end position="1222"/>
    </location>
</feature>
<proteinExistence type="predicted"/>
<dbReference type="GO" id="GO:0010997">
    <property type="term" value="F:anaphase-promoting complex binding"/>
    <property type="evidence" value="ECO:0007669"/>
    <property type="project" value="TreeGrafter"/>
</dbReference>
<feature type="compositionally biased region" description="Polar residues" evidence="4">
    <location>
        <begin position="1"/>
        <end position="13"/>
    </location>
</feature>
<feature type="region of interest" description="Disordered" evidence="4">
    <location>
        <begin position="1039"/>
        <end position="1073"/>
    </location>
</feature>
<dbReference type="InterPro" id="IPR024146">
    <property type="entry name" value="Claspin"/>
</dbReference>
<feature type="compositionally biased region" description="Basic and acidic residues" evidence="4">
    <location>
        <begin position="54"/>
        <end position="70"/>
    </location>
</feature>
<feature type="compositionally biased region" description="Basic and acidic residues" evidence="4">
    <location>
        <begin position="229"/>
        <end position="241"/>
    </location>
</feature>
<keyword evidence="2" id="KW-0597">Phosphoprotein</keyword>
<dbReference type="Proteomes" id="UP001174909">
    <property type="component" value="Unassembled WGS sequence"/>
</dbReference>
<comment type="subcellular location">
    <subcellularLocation>
        <location evidence="1">Nucleus</location>
    </subcellularLocation>
</comment>
<keyword evidence="6" id="KW-1185">Reference proteome</keyword>
<organism evidence="5 6">
    <name type="scientific">Geodia barretti</name>
    <name type="common">Barrett's horny sponge</name>
    <dbReference type="NCBI Taxonomy" id="519541"/>
    <lineage>
        <taxon>Eukaryota</taxon>
        <taxon>Metazoa</taxon>
        <taxon>Porifera</taxon>
        <taxon>Demospongiae</taxon>
        <taxon>Heteroscleromorpha</taxon>
        <taxon>Tetractinellida</taxon>
        <taxon>Astrophorina</taxon>
        <taxon>Geodiidae</taxon>
        <taxon>Geodia</taxon>
    </lineage>
</organism>
<protein>
    <submittedName>
        <fullName evidence="5">Claspin</fullName>
    </submittedName>
</protein>
<feature type="compositionally biased region" description="Basic and acidic residues" evidence="4">
    <location>
        <begin position="491"/>
        <end position="504"/>
    </location>
</feature>
<feature type="compositionally biased region" description="Acidic residues" evidence="4">
    <location>
        <begin position="505"/>
        <end position="524"/>
    </location>
</feature>
<dbReference type="PANTHER" id="PTHR14396:SF10">
    <property type="entry name" value="CLASPIN"/>
    <property type="match status" value="1"/>
</dbReference>
<feature type="compositionally biased region" description="Basic and acidic residues" evidence="4">
    <location>
        <begin position="401"/>
        <end position="423"/>
    </location>
</feature>
<dbReference type="GO" id="GO:0005634">
    <property type="term" value="C:nucleus"/>
    <property type="evidence" value="ECO:0007669"/>
    <property type="project" value="UniProtKB-SubCell"/>
</dbReference>
<feature type="compositionally biased region" description="Acidic residues" evidence="4">
    <location>
        <begin position="939"/>
        <end position="972"/>
    </location>
</feature>
<dbReference type="EMBL" id="CASHTH010003996">
    <property type="protein sequence ID" value="CAI8052219.1"/>
    <property type="molecule type" value="Genomic_DNA"/>
</dbReference>
<accession>A0AA35TR39</accession>
<feature type="region of interest" description="Disordered" evidence="4">
    <location>
        <begin position="401"/>
        <end position="736"/>
    </location>
</feature>
<feature type="compositionally biased region" description="Basic residues" evidence="4">
    <location>
        <begin position="917"/>
        <end position="929"/>
    </location>
</feature>
<evidence type="ECO:0000256" key="1">
    <source>
        <dbReference type="ARBA" id="ARBA00004123"/>
    </source>
</evidence>
<feature type="region of interest" description="Disordered" evidence="4">
    <location>
        <begin position="904"/>
        <end position="978"/>
    </location>
</feature>
<gene>
    <name evidence="5" type="ORF">GBAR_LOCUS28584</name>
</gene>
<dbReference type="AlphaFoldDB" id="A0AA35TR39"/>
<feature type="compositionally biased region" description="Polar residues" evidence="4">
    <location>
        <begin position="1159"/>
        <end position="1180"/>
    </location>
</feature>
<feature type="compositionally biased region" description="Acidic residues" evidence="4">
    <location>
        <begin position="1051"/>
        <end position="1064"/>
    </location>
</feature>
<name>A0AA35TR39_GEOBA</name>
<feature type="region of interest" description="Disordered" evidence="4">
    <location>
        <begin position="346"/>
        <end position="374"/>
    </location>
</feature>
<evidence type="ECO:0000256" key="4">
    <source>
        <dbReference type="SAM" id="MobiDB-lite"/>
    </source>
</evidence>
<evidence type="ECO:0000256" key="2">
    <source>
        <dbReference type="ARBA" id="ARBA00022553"/>
    </source>
</evidence>
<feature type="compositionally biased region" description="Basic and acidic residues" evidence="4">
    <location>
        <begin position="645"/>
        <end position="654"/>
    </location>
</feature>
<feature type="compositionally biased region" description="Polar residues" evidence="4">
    <location>
        <begin position="1207"/>
        <end position="1222"/>
    </location>
</feature>
<feature type="compositionally biased region" description="Basic and acidic residues" evidence="4">
    <location>
        <begin position="351"/>
        <end position="371"/>
    </location>
</feature>
<dbReference type="GO" id="GO:0007095">
    <property type="term" value="P:mitotic G2 DNA damage checkpoint signaling"/>
    <property type="evidence" value="ECO:0007669"/>
    <property type="project" value="TreeGrafter"/>
</dbReference>
<evidence type="ECO:0000313" key="6">
    <source>
        <dbReference type="Proteomes" id="UP001174909"/>
    </source>
</evidence>
<feature type="compositionally biased region" description="Polar residues" evidence="4">
    <location>
        <begin position="1108"/>
        <end position="1120"/>
    </location>
</feature>
<dbReference type="PANTHER" id="PTHR14396">
    <property type="entry name" value="CLASPIN"/>
    <property type="match status" value="1"/>
</dbReference>
<feature type="compositionally biased region" description="Acidic residues" evidence="4">
    <location>
        <begin position="425"/>
        <end position="442"/>
    </location>
</feature>
<feature type="compositionally biased region" description="Acidic residues" evidence="4">
    <location>
        <begin position="452"/>
        <end position="470"/>
    </location>
</feature>
<feature type="compositionally biased region" description="Gly residues" evidence="4">
    <location>
        <begin position="479"/>
        <end position="490"/>
    </location>
</feature>
<dbReference type="GO" id="GO:0033314">
    <property type="term" value="P:mitotic DNA replication checkpoint signaling"/>
    <property type="evidence" value="ECO:0007669"/>
    <property type="project" value="TreeGrafter"/>
</dbReference>
<feature type="compositionally biased region" description="Basic and acidic residues" evidence="4">
    <location>
        <begin position="206"/>
        <end position="219"/>
    </location>
</feature>
<keyword evidence="3" id="KW-0539">Nucleus</keyword>
<feature type="compositionally biased region" description="Polar residues" evidence="4">
    <location>
        <begin position="1129"/>
        <end position="1146"/>
    </location>
</feature>
<feature type="region of interest" description="Disordered" evidence="4">
    <location>
        <begin position="1"/>
        <end position="305"/>
    </location>
</feature>